<name>A0A8S1B2I3_ARCPL</name>
<reference evidence="1 2" key="1">
    <citation type="submission" date="2020-04" db="EMBL/GenBank/DDBJ databases">
        <authorList>
            <person name="Wallbank WR R."/>
            <person name="Pardo Diaz C."/>
            <person name="Kozak K."/>
            <person name="Martin S."/>
            <person name="Jiggins C."/>
            <person name="Moest M."/>
            <person name="Warren A I."/>
            <person name="Byers J.R.P. K."/>
            <person name="Montejo-Kovacevich G."/>
            <person name="Yen C E."/>
        </authorList>
    </citation>
    <scope>NUCLEOTIDE SEQUENCE [LARGE SCALE GENOMIC DNA]</scope>
</reference>
<proteinExistence type="predicted"/>
<dbReference type="Proteomes" id="UP000494256">
    <property type="component" value="Unassembled WGS sequence"/>
</dbReference>
<dbReference type="OrthoDB" id="7451790at2759"/>
<accession>A0A8S1B2I3</accession>
<sequence>MVPQLTKSHSVTTFLLKEDKRSYKTLHYADGSYWWVHLHIHCEVDKHINVVLEGDKAIALDATSLAETSVLGNTSLSNDEIEEI</sequence>
<protein>
    <submittedName>
        <fullName evidence="1">Uncharacterized protein</fullName>
    </submittedName>
</protein>
<dbReference type="EMBL" id="CADEBD010000364">
    <property type="protein sequence ID" value="CAB3251973.1"/>
    <property type="molecule type" value="Genomic_DNA"/>
</dbReference>
<evidence type="ECO:0000313" key="2">
    <source>
        <dbReference type="Proteomes" id="UP000494256"/>
    </source>
</evidence>
<evidence type="ECO:0000313" key="1">
    <source>
        <dbReference type="EMBL" id="CAB3251973.1"/>
    </source>
</evidence>
<organism evidence="1 2">
    <name type="scientific">Arctia plantaginis</name>
    <name type="common">Wood tiger moth</name>
    <name type="synonym">Phalaena plantaginis</name>
    <dbReference type="NCBI Taxonomy" id="874455"/>
    <lineage>
        <taxon>Eukaryota</taxon>
        <taxon>Metazoa</taxon>
        <taxon>Ecdysozoa</taxon>
        <taxon>Arthropoda</taxon>
        <taxon>Hexapoda</taxon>
        <taxon>Insecta</taxon>
        <taxon>Pterygota</taxon>
        <taxon>Neoptera</taxon>
        <taxon>Endopterygota</taxon>
        <taxon>Lepidoptera</taxon>
        <taxon>Glossata</taxon>
        <taxon>Ditrysia</taxon>
        <taxon>Noctuoidea</taxon>
        <taxon>Erebidae</taxon>
        <taxon>Arctiinae</taxon>
        <taxon>Arctia</taxon>
    </lineage>
</organism>
<comment type="caution">
    <text evidence="1">The sequence shown here is derived from an EMBL/GenBank/DDBJ whole genome shotgun (WGS) entry which is preliminary data.</text>
</comment>
<dbReference type="AlphaFoldDB" id="A0A8S1B2I3"/>
<gene>
    <name evidence="1" type="ORF">APLA_LOCUS13833</name>
</gene>